<sequence length="1616" mass="181591">MVNSEIGAVLAVMRRNVRWGVRYIEEDDHIEHSLIQSFKELRKQIFSWQNRWDAISSVLYLQPFLDVIQSDETGAPITGVALSSVYKILTLDILDTDYVNVDDALHLIVDAVTSCRFEVTDPASEEVVLMKILQRIARHTMHELIRCIFSHLRDIDTGESAPAQGGSLYTEKEVGASDVNHTHKNKLDNGSVSLENKGQSPMVGVASNVSLGATQVGEVEASQIGGHVLTEPYGISCMVEIFHFLCSLLNVMERAEIGPRSNPIAYDEDVPLFALGLINSAIELGGACIGEHPKLLALIKDELFHNLMQFGLSMSPLILSTVCSIGFNLYHHLRSKLKLQLEAFFSCVLLRIAQSKHGGSSQLQEVAMETLVDLCRQQEFMAEMYANFDCDISCTNVFEDIVNLLSKSAFPVNGPLSAIHVLALDGLIAMIQGMAEQVENDFPAPEVAPLDLEEYEPFWSVKCENRDDPNQWVAFQRERKHIKRKLMVGVDHFNRDPKKGFEFLQRMHLLPDKLDMKSVAYFFRYTTGLDKNLVGDFLGNHDEFCIQVLHEFVGLFNFQEMNLDTALRVFLETFRLPGESQKIQRVLEAFAERYYEQSPHILADKDAALLLSYSLILLNTDQHNAQVKKKMTEEDFIRNNRRINGGNDLPREYLSELYHSICQSEIRLTPEQGSGFPIITRSHWIGLMHESKPAAPFVSCDSGARFDYDTFAIISGPTIAAISVVLDHVEREDVLKTCIEGFLSIAKISAYYHLEQVLDDVVVSLCKFTTLLHPPSVEEFVPAFGDDTKARMATVAVFKIANKYGDLIRSGWKNIVDCILSLHRLGFLPRLAGDSADDPKPSSDLDRGGPTTSSAPPSRIPPTAPSRKSSGLIGRFSQFLYLDTEDPVPQPSEEQLAAHQNILQIIQSCHIDSIFTESKFLQAESLVHLSRAIVLAAGRDRKRTNSAEEEEIAVFCLELLIGITLNNRDRFTLLWQGVYDHIANVVHSTLMPCSLAEKAVFGLLRICQRLLPYKETLTDELLKSLQLILKLDARVADAYCEHITQEVMHLVKGNAMQIRSHVGWRTITSLLSITARHPEASELGFETLSFVMAEGAYLLPANYVLCVNAARQFAESRVGHVERSVKSLDLMAGSVVCLVKWSLKTKEASMEEATKLSEDLGEMWMRLVLGLRKVCLDPREEVRNHAILSLQRCLTGVNEVILPNESWVQCFDLVILKLLDDLLEIARENSPKDYGNIEGSLALSMKLLSKAFLQFLQNLSKSPSFSKLWVGVLNCMERFMKLKFRGKRSEKIHELVPELLKNTLLVMKTNGILAPGDDSGDSLWQLTWLHVKNIAPSLQGQVFSDKELEELAKTQLKTAGSPILEGNELVPSDPPSEPFDLTNRPLRSASDFYRRAMSEVFERYERQYCELSANLSKKCTSATLLDGEQKKQKISEIKAGLDEAESLIRKMDLEARSLQPNVKAVLLAKLREYKSDVNNLKAEVKRITSTSLNQAARDDLLESGMADTLTVSADQRSRLMMSTERLNKSTDRVRESRRTMLETEELGVSILQDLHQQRQSLLHANTTLHGVDDNISRSKKILTNISRRMSKNKWIIGSIIAVLVIAIALILYFKLK</sequence>
<proteinExistence type="predicted"/>
<dbReference type="Proteomes" id="UP000828048">
    <property type="component" value="Chromosome 8"/>
</dbReference>
<comment type="caution">
    <text evidence="1">The sequence shown here is derived from an EMBL/GenBank/DDBJ whole genome shotgun (WGS) entry which is preliminary data.</text>
</comment>
<keyword evidence="2" id="KW-1185">Reference proteome</keyword>
<accession>A0ACB7YF85</accession>
<gene>
    <name evidence="1" type="ORF">Vadar_021760</name>
</gene>
<evidence type="ECO:0000313" key="1">
    <source>
        <dbReference type="EMBL" id="KAH7852201.1"/>
    </source>
</evidence>
<evidence type="ECO:0000313" key="2">
    <source>
        <dbReference type="Proteomes" id="UP000828048"/>
    </source>
</evidence>
<reference evidence="1 2" key="1">
    <citation type="journal article" date="2021" name="Hortic Res">
        <title>High-quality reference genome and annotation aids understanding of berry development for evergreen blueberry (Vaccinium darrowii).</title>
        <authorList>
            <person name="Yu J."/>
            <person name="Hulse-Kemp A.M."/>
            <person name="Babiker E."/>
            <person name="Staton M."/>
        </authorList>
    </citation>
    <scope>NUCLEOTIDE SEQUENCE [LARGE SCALE GENOMIC DNA]</scope>
    <source>
        <strain evidence="2">cv. NJ 8807/NJ 8810</strain>
        <tissue evidence="1">Young leaf</tissue>
    </source>
</reference>
<name>A0ACB7YF85_9ERIC</name>
<dbReference type="EMBL" id="CM037158">
    <property type="protein sequence ID" value="KAH7852201.1"/>
    <property type="molecule type" value="Genomic_DNA"/>
</dbReference>
<organism evidence="1 2">
    <name type="scientific">Vaccinium darrowii</name>
    <dbReference type="NCBI Taxonomy" id="229202"/>
    <lineage>
        <taxon>Eukaryota</taxon>
        <taxon>Viridiplantae</taxon>
        <taxon>Streptophyta</taxon>
        <taxon>Embryophyta</taxon>
        <taxon>Tracheophyta</taxon>
        <taxon>Spermatophyta</taxon>
        <taxon>Magnoliopsida</taxon>
        <taxon>eudicotyledons</taxon>
        <taxon>Gunneridae</taxon>
        <taxon>Pentapetalae</taxon>
        <taxon>asterids</taxon>
        <taxon>Ericales</taxon>
        <taxon>Ericaceae</taxon>
        <taxon>Vaccinioideae</taxon>
        <taxon>Vaccinieae</taxon>
        <taxon>Vaccinium</taxon>
    </lineage>
</organism>
<protein>
    <submittedName>
        <fullName evidence="1">Uncharacterized protein</fullName>
    </submittedName>
</protein>